<dbReference type="Gene3D" id="1.25.40.10">
    <property type="entry name" value="Tetratricopeptide repeat domain"/>
    <property type="match status" value="1"/>
</dbReference>
<feature type="coiled-coil region" evidence="1">
    <location>
        <begin position="470"/>
        <end position="520"/>
    </location>
</feature>
<dbReference type="Proteomes" id="UP000298781">
    <property type="component" value="Chromosome"/>
</dbReference>
<dbReference type="InterPro" id="IPR011990">
    <property type="entry name" value="TPR-like_helical_dom_sf"/>
</dbReference>
<feature type="region of interest" description="Disordered" evidence="2">
    <location>
        <begin position="870"/>
        <end position="958"/>
    </location>
</feature>
<accession>A0A4D7B2N6</accession>
<dbReference type="Pfam" id="PF08238">
    <property type="entry name" value="Sel1"/>
    <property type="match status" value="4"/>
</dbReference>
<evidence type="ECO:0000313" key="3">
    <source>
        <dbReference type="EMBL" id="QCI63796.1"/>
    </source>
</evidence>
<keyword evidence="4" id="KW-1185">Reference proteome</keyword>
<dbReference type="InterPro" id="IPR006597">
    <property type="entry name" value="Sel1-like"/>
</dbReference>
<protein>
    <recommendedName>
        <fullName evidence="5">Localization factor PodJL</fullName>
    </recommendedName>
</protein>
<proteinExistence type="predicted"/>
<dbReference type="PANTHER" id="PTHR45011:SF1">
    <property type="entry name" value="DAP3-BINDING CELL DEATH ENHANCER 1"/>
    <property type="match status" value="1"/>
</dbReference>
<organism evidence="3 4">
    <name type="scientific">Phreatobacter stygius</name>
    <dbReference type="NCBI Taxonomy" id="1940610"/>
    <lineage>
        <taxon>Bacteria</taxon>
        <taxon>Pseudomonadati</taxon>
        <taxon>Pseudomonadota</taxon>
        <taxon>Alphaproteobacteria</taxon>
        <taxon>Hyphomicrobiales</taxon>
        <taxon>Phreatobacteraceae</taxon>
        <taxon>Phreatobacter</taxon>
    </lineage>
</organism>
<feature type="region of interest" description="Disordered" evidence="2">
    <location>
        <begin position="706"/>
        <end position="741"/>
    </location>
</feature>
<feature type="region of interest" description="Disordered" evidence="2">
    <location>
        <begin position="1172"/>
        <end position="1210"/>
    </location>
</feature>
<gene>
    <name evidence="3" type="ORF">E8M01_05765</name>
</gene>
<name>A0A4D7B2N6_9HYPH</name>
<keyword evidence="1" id="KW-0175">Coiled coil</keyword>
<feature type="compositionally biased region" description="Low complexity" evidence="2">
    <location>
        <begin position="917"/>
        <end position="947"/>
    </location>
</feature>
<evidence type="ECO:0000256" key="1">
    <source>
        <dbReference type="SAM" id="Coils"/>
    </source>
</evidence>
<dbReference type="PANTHER" id="PTHR45011">
    <property type="entry name" value="DAP3-BINDING CELL DEATH ENHANCER 1"/>
    <property type="match status" value="1"/>
</dbReference>
<evidence type="ECO:0000256" key="2">
    <source>
        <dbReference type="SAM" id="MobiDB-lite"/>
    </source>
</evidence>
<feature type="region of interest" description="Disordered" evidence="2">
    <location>
        <begin position="645"/>
        <end position="688"/>
    </location>
</feature>
<dbReference type="Gene3D" id="1.20.58.60">
    <property type="match status" value="1"/>
</dbReference>
<reference evidence="3 4" key="1">
    <citation type="submission" date="2019-04" db="EMBL/GenBank/DDBJ databases">
        <title>Phreatobacter aquaticus sp. nov.</title>
        <authorList>
            <person name="Choi A."/>
        </authorList>
    </citation>
    <scope>NUCLEOTIDE SEQUENCE [LARGE SCALE GENOMIC DNA]</scope>
    <source>
        <strain evidence="3 4">KCTC 52518</strain>
    </source>
</reference>
<dbReference type="SMART" id="SM00671">
    <property type="entry name" value="SEL1"/>
    <property type="match status" value="4"/>
</dbReference>
<sequence length="1210" mass="126141">MRHTVPWSVKGVDHDAREAAKEAARRSGMSLGEWLNTVIVDQAADADDAVPGMSAVTRRLETITERLDAANRRESDTAIPRARLARDDSTDIVRALDAVARLAEISERRSAAAIEAVEQLAIARNLSVPRGEAPPPAEPAAPLAARAADPSAQAQLDEIARSIRAMNAGIAAGHAAERAVQTPPKLFDQDLDATVAEIAARQRALDLDAPEAAPAPAPAEIGDHDEAYVQAPLQPGLGPLAERLDSLGRRMDQILKDPPLREAGPDRAAISAEIQKLSQRIDTVNKPQGDNLERELKALSGRIEAMRKEMAARETAQTDLAVADLRADIAQIAARLDDLAPRRAVETLEAEIHALGDRVATVRAQGIPAEALEHLVAEFERTVTSLTPAEGIAEELKAISLKLDQVKARGGGRDANLDRLTDEILSIRELVAGAATREAVEALADQVATLTERLEKAVPAPTENHAEAVTAAIEARIEEIANRLEKASRRPGPAVAAATNPQLEEALRRLADKLEESHSRTSDPKVLGELEKHILALAAKIDASDARFTQLGTIERGLSDLFVQMEEMRASTIDAAERAARGAVADLGKAARTPDAAVNALKSDIENLRTAQTASEERTHGSLEAVHQTLERVVRRISELDPAARAPAMPAAAPPVVARPEPEPSAARPAAAQRSPEPGPAVAPPAAGARPAAAAAAVQAPRLPVAPRSEAPAAGVDLPLEPGSGAPRLRPPAPGAAPMGGSKADFIAAARRAAQAAADSTVSGPLPADDKPRSLFAKLRGAVTRPKAEPAEIAAPARSRIRPAHVAPNVAPPAPAATPFDPVIDQTAADTDQAGPGSRLAANRRTIIIGIAAALLVVAAGISTLSNLRPKAPETGGGTPAPSSVAPQGKTDSEQAPVASPEPRQIAPGDLSPTLLSPAGSDASPAGAQPATPAATPPQDDGAPATTGSVAVSPRIVPPGMTVSPAGWQSVGRAGERQVTIPQALRAAAEGGNPAAAFELGTRYLEGRGAPVSATEAASWYQRAADAGLAPAQYRLGSLYEKGTGVTRDLPRARGLYEKAAEAGNGKAMHNLAVMFAQGALSERPDYRMAAQWFRRAAEYGVADSQFNLGILYARGLGVDQSLAESYKWFALAALGGDQDAAKKRDEVVDRLDPQTMVAARLAVQTFAAKTEPESAVRVAAPAGGWGDEPRAAATVPPPPRRPAQPVSSR</sequence>
<dbReference type="AlphaFoldDB" id="A0A4D7B2N6"/>
<dbReference type="KEGG" id="pstg:E8M01_05765"/>
<dbReference type="SUPFAM" id="SSF81901">
    <property type="entry name" value="HCP-like"/>
    <property type="match status" value="1"/>
</dbReference>
<evidence type="ECO:0008006" key="5">
    <source>
        <dbReference type="Google" id="ProtNLM"/>
    </source>
</evidence>
<dbReference type="InterPro" id="IPR052748">
    <property type="entry name" value="ISR_Activator"/>
</dbReference>
<evidence type="ECO:0000313" key="4">
    <source>
        <dbReference type="Proteomes" id="UP000298781"/>
    </source>
</evidence>
<feature type="compositionally biased region" description="Low complexity" evidence="2">
    <location>
        <begin position="645"/>
        <end position="676"/>
    </location>
</feature>
<dbReference type="OrthoDB" id="5295703at2"/>
<dbReference type="EMBL" id="CP039690">
    <property type="protein sequence ID" value="QCI63796.1"/>
    <property type="molecule type" value="Genomic_DNA"/>
</dbReference>